<keyword evidence="3" id="KW-1185">Reference proteome</keyword>
<evidence type="ECO:0000313" key="3">
    <source>
        <dbReference type="Proteomes" id="UP000499080"/>
    </source>
</evidence>
<dbReference type="AlphaFoldDB" id="A0A4Y2H1T0"/>
<evidence type="ECO:0000256" key="1">
    <source>
        <dbReference type="SAM" id="SignalP"/>
    </source>
</evidence>
<sequence>MNIGSFILGLFTVWFLQPTPATGGSNVVRQCFAIDGRQLVSSGFDLGTMRHTLNFKADRFYSSIFVKVLSAVRIYVGRTTSQKQLIFQRRKVEYKTQLELSIICSAGFDKIKWITVK</sequence>
<feature type="signal peptide" evidence="1">
    <location>
        <begin position="1"/>
        <end position="23"/>
    </location>
</feature>
<organism evidence="2 3">
    <name type="scientific">Araneus ventricosus</name>
    <name type="common">Orbweaver spider</name>
    <name type="synonym">Epeira ventricosa</name>
    <dbReference type="NCBI Taxonomy" id="182803"/>
    <lineage>
        <taxon>Eukaryota</taxon>
        <taxon>Metazoa</taxon>
        <taxon>Ecdysozoa</taxon>
        <taxon>Arthropoda</taxon>
        <taxon>Chelicerata</taxon>
        <taxon>Arachnida</taxon>
        <taxon>Araneae</taxon>
        <taxon>Araneomorphae</taxon>
        <taxon>Entelegynae</taxon>
        <taxon>Araneoidea</taxon>
        <taxon>Araneidae</taxon>
        <taxon>Araneus</taxon>
    </lineage>
</organism>
<gene>
    <name evidence="2" type="ORF">AVEN_173238_1</name>
</gene>
<proteinExistence type="predicted"/>
<accession>A0A4Y2H1T0</accession>
<reference evidence="2 3" key="1">
    <citation type="journal article" date="2019" name="Sci. Rep.">
        <title>Orb-weaving spider Araneus ventricosus genome elucidates the spidroin gene catalogue.</title>
        <authorList>
            <person name="Kono N."/>
            <person name="Nakamura H."/>
            <person name="Ohtoshi R."/>
            <person name="Moran D.A.P."/>
            <person name="Shinohara A."/>
            <person name="Yoshida Y."/>
            <person name="Fujiwara M."/>
            <person name="Mori M."/>
            <person name="Tomita M."/>
            <person name="Arakawa K."/>
        </authorList>
    </citation>
    <scope>NUCLEOTIDE SEQUENCE [LARGE SCALE GENOMIC DNA]</scope>
</reference>
<name>A0A4Y2H1T0_ARAVE</name>
<comment type="caution">
    <text evidence="2">The sequence shown here is derived from an EMBL/GenBank/DDBJ whole genome shotgun (WGS) entry which is preliminary data.</text>
</comment>
<protein>
    <submittedName>
        <fullName evidence="2">Uncharacterized protein</fullName>
    </submittedName>
</protein>
<dbReference type="Proteomes" id="UP000499080">
    <property type="component" value="Unassembled WGS sequence"/>
</dbReference>
<feature type="chain" id="PRO_5021240449" evidence="1">
    <location>
        <begin position="24"/>
        <end position="117"/>
    </location>
</feature>
<dbReference type="EMBL" id="BGPR01001655">
    <property type="protein sequence ID" value="GBM58906.1"/>
    <property type="molecule type" value="Genomic_DNA"/>
</dbReference>
<keyword evidence="1" id="KW-0732">Signal</keyword>
<evidence type="ECO:0000313" key="2">
    <source>
        <dbReference type="EMBL" id="GBM58906.1"/>
    </source>
</evidence>